<evidence type="ECO:0000313" key="2">
    <source>
        <dbReference type="EMBL" id="GMS90507.1"/>
    </source>
</evidence>
<organism evidence="2 3">
    <name type="scientific">Pristionchus entomophagus</name>
    <dbReference type="NCBI Taxonomy" id="358040"/>
    <lineage>
        <taxon>Eukaryota</taxon>
        <taxon>Metazoa</taxon>
        <taxon>Ecdysozoa</taxon>
        <taxon>Nematoda</taxon>
        <taxon>Chromadorea</taxon>
        <taxon>Rhabditida</taxon>
        <taxon>Rhabditina</taxon>
        <taxon>Diplogasteromorpha</taxon>
        <taxon>Diplogasteroidea</taxon>
        <taxon>Neodiplogasteridae</taxon>
        <taxon>Pristionchus</taxon>
    </lineage>
</organism>
<comment type="caution">
    <text evidence="2">The sequence shown here is derived from an EMBL/GenBank/DDBJ whole genome shotgun (WGS) entry which is preliminary data.</text>
</comment>
<sequence length="69" mass="7219">SGSILNVTEWTQSSGASICPSLATRIMSSLVSAGLTTLIFMGLCKIHSMISTVCILFISSTKIAESSVH</sequence>
<dbReference type="EMBL" id="BTSX01000003">
    <property type="protein sequence ID" value="GMS90507.1"/>
    <property type="molecule type" value="Genomic_DNA"/>
</dbReference>
<proteinExistence type="predicted"/>
<feature type="transmembrane region" description="Helical" evidence="1">
    <location>
        <begin position="30"/>
        <end position="58"/>
    </location>
</feature>
<name>A0AAV5T4J9_9BILA</name>
<protein>
    <submittedName>
        <fullName evidence="2">Uncharacterized protein</fullName>
    </submittedName>
</protein>
<feature type="non-terminal residue" evidence="2">
    <location>
        <position position="1"/>
    </location>
</feature>
<reference evidence="2" key="1">
    <citation type="submission" date="2023-10" db="EMBL/GenBank/DDBJ databases">
        <title>Genome assembly of Pristionchus species.</title>
        <authorList>
            <person name="Yoshida K."/>
            <person name="Sommer R.J."/>
        </authorList>
    </citation>
    <scope>NUCLEOTIDE SEQUENCE</scope>
    <source>
        <strain evidence="2">RS0144</strain>
    </source>
</reference>
<evidence type="ECO:0000313" key="3">
    <source>
        <dbReference type="Proteomes" id="UP001432027"/>
    </source>
</evidence>
<keyword evidence="1" id="KW-0472">Membrane</keyword>
<keyword evidence="1" id="KW-1133">Transmembrane helix</keyword>
<dbReference type="AlphaFoldDB" id="A0AAV5T4J9"/>
<gene>
    <name evidence="2" type="ORF">PENTCL1PPCAC_12682</name>
</gene>
<dbReference type="Proteomes" id="UP001432027">
    <property type="component" value="Unassembled WGS sequence"/>
</dbReference>
<keyword evidence="1" id="KW-0812">Transmembrane</keyword>
<evidence type="ECO:0000256" key="1">
    <source>
        <dbReference type="SAM" id="Phobius"/>
    </source>
</evidence>
<accession>A0AAV5T4J9</accession>
<keyword evidence="3" id="KW-1185">Reference proteome</keyword>